<comment type="caution">
    <text evidence="3">The sequence shown here is derived from an EMBL/GenBank/DDBJ whole genome shotgun (WGS) entry which is preliminary data.</text>
</comment>
<dbReference type="Gene3D" id="3.40.50.150">
    <property type="entry name" value="Vaccinia Virus protein VP39"/>
    <property type="match status" value="1"/>
</dbReference>
<dbReference type="InterPro" id="IPR029063">
    <property type="entry name" value="SAM-dependent_MTases_sf"/>
</dbReference>
<feature type="domain" description="Methyltransferase type 11" evidence="2">
    <location>
        <begin position="148"/>
        <end position="239"/>
    </location>
</feature>
<dbReference type="OrthoDB" id="465636at2"/>
<dbReference type="EMBL" id="QZWZ01000011">
    <property type="protein sequence ID" value="RJT38697.1"/>
    <property type="molecule type" value="Genomic_DNA"/>
</dbReference>
<dbReference type="PROSITE" id="PS50005">
    <property type="entry name" value="TPR"/>
    <property type="match status" value="1"/>
</dbReference>
<dbReference type="GO" id="GO:0008757">
    <property type="term" value="F:S-adenosylmethionine-dependent methyltransferase activity"/>
    <property type="evidence" value="ECO:0007669"/>
    <property type="project" value="InterPro"/>
</dbReference>
<keyword evidence="1" id="KW-0802">TPR repeat</keyword>
<dbReference type="Proteomes" id="UP000272706">
    <property type="component" value="Unassembled WGS sequence"/>
</dbReference>
<name>A0A3A5KYW6_9HYPH</name>
<dbReference type="PANTHER" id="PTHR43861">
    <property type="entry name" value="TRANS-ACONITATE 2-METHYLTRANSFERASE-RELATED"/>
    <property type="match status" value="1"/>
</dbReference>
<dbReference type="InterPro" id="IPR011990">
    <property type="entry name" value="TPR-like_helical_dom_sf"/>
</dbReference>
<evidence type="ECO:0000259" key="2">
    <source>
        <dbReference type="Pfam" id="PF08241"/>
    </source>
</evidence>
<organism evidence="3 4">
    <name type="scientific">Mesorhizobium waimense</name>
    <dbReference type="NCBI Taxonomy" id="1300307"/>
    <lineage>
        <taxon>Bacteria</taxon>
        <taxon>Pseudomonadati</taxon>
        <taxon>Pseudomonadota</taxon>
        <taxon>Alphaproteobacteria</taxon>
        <taxon>Hyphomicrobiales</taxon>
        <taxon>Phyllobacteriaceae</taxon>
        <taxon>Mesorhizobium</taxon>
    </lineage>
</organism>
<dbReference type="SUPFAM" id="SSF53335">
    <property type="entry name" value="S-adenosyl-L-methionine-dependent methyltransferases"/>
    <property type="match status" value="1"/>
</dbReference>
<accession>A0A3A5KYW6</accession>
<keyword evidence="3" id="KW-0489">Methyltransferase</keyword>
<feature type="repeat" description="TPR" evidence="1">
    <location>
        <begin position="47"/>
        <end position="80"/>
    </location>
</feature>
<evidence type="ECO:0000313" key="3">
    <source>
        <dbReference type="EMBL" id="RJT38697.1"/>
    </source>
</evidence>
<dbReference type="SUPFAM" id="SSF48452">
    <property type="entry name" value="TPR-like"/>
    <property type="match status" value="1"/>
</dbReference>
<dbReference type="GO" id="GO:0032259">
    <property type="term" value="P:methylation"/>
    <property type="evidence" value="ECO:0007669"/>
    <property type="project" value="UniProtKB-KW"/>
</dbReference>
<dbReference type="CDD" id="cd02440">
    <property type="entry name" value="AdoMet_MTases"/>
    <property type="match status" value="1"/>
</dbReference>
<protein>
    <submittedName>
        <fullName evidence="3">Methyltransferase domain-containing protein</fullName>
    </submittedName>
</protein>
<dbReference type="AlphaFoldDB" id="A0A3A5KYW6"/>
<proteinExistence type="predicted"/>
<evidence type="ECO:0000313" key="4">
    <source>
        <dbReference type="Proteomes" id="UP000272706"/>
    </source>
</evidence>
<dbReference type="InterPro" id="IPR013216">
    <property type="entry name" value="Methyltransf_11"/>
</dbReference>
<keyword evidence="4" id="KW-1185">Reference proteome</keyword>
<dbReference type="PANTHER" id="PTHR43861:SF1">
    <property type="entry name" value="TRANS-ACONITATE 2-METHYLTRANSFERASE"/>
    <property type="match status" value="1"/>
</dbReference>
<dbReference type="Pfam" id="PF08241">
    <property type="entry name" value="Methyltransf_11"/>
    <property type="match status" value="1"/>
</dbReference>
<gene>
    <name evidence="3" type="ORF">D3227_15635</name>
</gene>
<keyword evidence="3" id="KW-0808">Transferase</keyword>
<evidence type="ECO:0000256" key="1">
    <source>
        <dbReference type="PROSITE-ProRule" id="PRU00339"/>
    </source>
</evidence>
<dbReference type="InterPro" id="IPR019734">
    <property type="entry name" value="TPR_rpt"/>
</dbReference>
<reference evidence="3 4" key="1">
    <citation type="submission" date="2018-09" db="EMBL/GenBank/DDBJ databases">
        <title>Mesorhizobium carmichaelinearum sp. nov. isolated from Carmichaelinea spp. root nodules in New Zealand.</title>
        <authorList>
            <person name="De Meyer S.E."/>
        </authorList>
    </citation>
    <scope>NUCLEOTIDE SEQUENCE [LARGE SCALE GENOMIC DNA]</scope>
    <source>
        <strain evidence="3 4">ICMP19557</strain>
    </source>
</reference>
<sequence length="305" mass="32704">MKPFQASSGDLTADRRADFAEMLYASGEPAAAAELLLGALELAPQWSAGWFRLGEMQETATALDDAARAWTMALTLEPADRLGAALKLQLIGKAPAATAPPSAFVEMLFDHYAESFEDSLVDKLGYRLPDFLDQAIRSARPGRFRLVLDLGCGTGLMGQRLRAIADRLEGYDISAAMLKQARAKGVYDLLAKADLQDFVHTGPKADLVVAADVFIYVGALERVVRSIAGLLAGDGLFAFSVETLMDEGGFALQPSRRYAHSRAYVSHILAANGFSVLSMDPTVIRLDRSQPVEGLAVVAALPANT</sequence>
<dbReference type="Gene3D" id="1.25.40.10">
    <property type="entry name" value="Tetratricopeptide repeat domain"/>
    <property type="match status" value="1"/>
</dbReference>
<dbReference type="RefSeq" id="WP_120015009.1">
    <property type="nucleotide sequence ID" value="NZ_QZWZ01000011.1"/>
</dbReference>